<keyword evidence="2" id="KW-0547">Nucleotide-binding</keyword>
<protein>
    <submittedName>
        <fullName evidence="5">GTPase imap family member 4</fullName>
    </submittedName>
</protein>
<evidence type="ECO:0000313" key="5">
    <source>
        <dbReference type="EMBL" id="GFN85693.1"/>
    </source>
</evidence>
<comment type="caution">
    <text evidence="5">The sequence shown here is derived from an EMBL/GenBank/DDBJ whole genome shotgun (WGS) entry which is preliminary data.</text>
</comment>
<accession>A0AAV3YRK3</accession>
<dbReference type="AlphaFoldDB" id="A0AAV3YRK3"/>
<dbReference type="PANTHER" id="PTHR10903:SF184">
    <property type="entry name" value="GTP-BINDING PROTEIN A"/>
    <property type="match status" value="1"/>
</dbReference>
<organism evidence="5 6">
    <name type="scientific">Plakobranchus ocellatus</name>
    <dbReference type="NCBI Taxonomy" id="259542"/>
    <lineage>
        <taxon>Eukaryota</taxon>
        <taxon>Metazoa</taxon>
        <taxon>Spiralia</taxon>
        <taxon>Lophotrochozoa</taxon>
        <taxon>Mollusca</taxon>
        <taxon>Gastropoda</taxon>
        <taxon>Heterobranchia</taxon>
        <taxon>Euthyneura</taxon>
        <taxon>Panpulmonata</taxon>
        <taxon>Sacoglossa</taxon>
        <taxon>Placobranchoidea</taxon>
        <taxon>Plakobranchidae</taxon>
        <taxon>Plakobranchus</taxon>
    </lineage>
</organism>
<sequence length="169" mass="17693">MATDSSGMFVTEAGAPDDETVMEADTEGFVMISKMCAHTSDGKSLEEKYSATKATKEKSSAETDIALRTQASASAQDSFTPDLDLLLIGKTGIGKSAVGNSILGRKVFKSSASANSKTDKISADVAKVKGQIIKVVDSPGVGDTRMDTHDGIRLCMDSIQHAMITNPLG</sequence>
<feature type="domain" description="AIG1-type G" evidence="4">
    <location>
        <begin position="80"/>
        <end position="169"/>
    </location>
</feature>
<dbReference type="Pfam" id="PF04548">
    <property type="entry name" value="AIG1"/>
    <property type="match status" value="1"/>
</dbReference>
<evidence type="ECO:0000259" key="4">
    <source>
        <dbReference type="PROSITE" id="PS51720"/>
    </source>
</evidence>
<reference evidence="5 6" key="1">
    <citation type="journal article" date="2021" name="Elife">
        <title>Chloroplast acquisition without the gene transfer in kleptoplastic sea slugs, Plakobranchus ocellatus.</title>
        <authorList>
            <person name="Maeda T."/>
            <person name="Takahashi S."/>
            <person name="Yoshida T."/>
            <person name="Shimamura S."/>
            <person name="Takaki Y."/>
            <person name="Nagai Y."/>
            <person name="Toyoda A."/>
            <person name="Suzuki Y."/>
            <person name="Arimoto A."/>
            <person name="Ishii H."/>
            <person name="Satoh N."/>
            <person name="Nishiyama T."/>
            <person name="Hasebe M."/>
            <person name="Maruyama T."/>
            <person name="Minagawa J."/>
            <person name="Obokata J."/>
            <person name="Shigenobu S."/>
        </authorList>
    </citation>
    <scope>NUCLEOTIDE SEQUENCE [LARGE SCALE GENOMIC DNA]</scope>
</reference>
<keyword evidence="3" id="KW-0342">GTP-binding</keyword>
<dbReference type="InterPro" id="IPR027417">
    <property type="entry name" value="P-loop_NTPase"/>
</dbReference>
<evidence type="ECO:0000256" key="2">
    <source>
        <dbReference type="ARBA" id="ARBA00022741"/>
    </source>
</evidence>
<dbReference type="SUPFAM" id="SSF52540">
    <property type="entry name" value="P-loop containing nucleoside triphosphate hydrolases"/>
    <property type="match status" value="1"/>
</dbReference>
<dbReference type="EMBL" id="BLXT01001451">
    <property type="protein sequence ID" value="GFN85693.1"/>
    <property type="molecule type" value="Genomic_DNA"/>
</dbReference>
<dbReference type="PROSITE" id="PS51720">
    <property type="entry name" value="G_AIG1"/>
    <property type="match status" value="1"/>
</dbReference>
<dbReference type="Proteomes" id="UP000735302">
    <property type="component" value="Unassembled WGS sequence"/>
</dbReference>
<dbReference type="GO" id="GO:0005525">
    <property type="term" value="F:GTP binding"/>
    <property type="evidence" value="ECO:0007669"/>
    <property type="project" value="UniProtKB-KW"/>
</dbReference>
<dbReference type="PANTHER" id="PTHR10903">
    <property type="entry name" value="GTPASE, IMAP FAMILY MEMBER-RELATED"/>
    <property type="match status" value="1"/>
</dbReference>
<name>A0AAV3YRK3_9GAST</name>
<gene>
    <name evidence="5" type="ORF">PoB_001219900</name>
</gene>
<evidence type="ECO:0000313" key="6">
    <source>
        <dbReference type="Proteomes" id="UP000735302"/>
    </source>
</evidence>
<evidence type="ECO:0000256" key="3">
    <source>
        <dbReference type="ARBA" id="ARBA00023134"/>
    </source>
</evidence>
<proteinExistence type="inferred from homology"/>
<feature type="non-terminal residue" evidence="5">
    <location>
        <position position="169"/>
    </location>
</feature>
<evidence type="ECO:0000256" key="1">
    <source>
        <dbReference type="ARBA" id="ARBA00008535"/>
    </source>
</evidence>
<keyword evidence="6" id="KW-1185">Reference proteome</keyword>
<dbReference type="InterPro" id="IPR045058">
    <property type="entry name" value="GIMA/IAN/Toc"/>
</dbReference>
<dbReference type="Gene3D" id="3.40.50.300">
    <property type="entry name" value="P-loop containing nucleotide triphosphate hydrolases"/>
    <property type="match status" value="1"/>
</dbReference>
<dbReference type="InterPro" id="IPR006703">
    <property type="entry name" value="G_AIG1"/>
</dbReference>
<comment type="similarity">
    <text evidence="1">Belongs to the TRAFAC class TrmE-Era-EngA-EngB-Septin-like GTPase superfamily. AIG1/Toc34/Toc159-like paraseptin GTPase family. IAN subfamily.</text>
</comment>